<dbReference type="SUPFAM" id="SSF158745">
    <property type="entry name" value="LanC-like"/>
    <property type="match status" value="1"/>
</dbReference>
<sequence>MTLAPAPSPIQTRKEDSASFSLPGPLTTQALDLADRLVAEVLAQPANAAEGITLARGTSGDLLLLLEYAHHQPRAAIDLKIEALFEVVTEAVESTPLPTGLWSGICGIMWTLDYAGRRHGLHREAIAELMGEYDEHLLHYTSRAESGRHLDIISGLSSQAIYATERENSATVSQLRHAIAARLREGAVMDAEGGVHWRMFPGRYKREPFPPNQPEPLDLGYAHGVPGVIAALVALTSREPHLQVDDLIQGGMRWMERQARPHPAHSRYSCWVGHEMDSRLAWCYGDLGVAITQTLRGLTADDACLLEAGCSLFQQRCLNSQVSSGVSDSGLCHGAAGIALIAEWLYRINRDEQLAKIRNDWLQRAIRLTEAELEREGFQTGLLGKHTGVALTCLTLATGSTLKWAAPLVFGLSEQ</sequence>
<reference evidence="2" key="1">
    <citation type="submission" date="2023-03" db="EMBL/GenBank/DDBJ databases">
        <title>Chitinimonas shenzhenensis gen. nov., sp. nov., a novel member of family Burkholderiaceae isolated from activated sludge collected in Shen Zhen, China.</title>
        <authorList>
            <person name="Wang X."/>
        </authorList>
    </citation>
    <scope>NUCLEOTIDE SEQUENCE</scope>
    <source>
        <strain evidence="2">DQS-5</strain>
    </source>
</reference>
<dbReference type="Gene3D" id="1.50.10.20">
    <property type="match status" value="1"/>
</dbReference>
<evidence type="ECO:0000313" key="3">
    <source>
        <dbReference type="Proteomes" id="UP001172778"/>
    </source>
</evidence>
<evidence type="ECO:0000256" key="1">
    <source>
        <dbReference type="SAM" id="MobiDB-lite"/>
    </source>
</evidence>
<comment type="caution">
    <text evidence="2">The sequence shown here is derived from an EMBL/GenBank/DDBJ whole genome shotgun (WGS) entry which is preliminary data.</text>
</comment>
<dbReference type="Proteomes" id="UP001172778">
    <property type="component" value="Unassembled WGS sequence"/>
</dbReference>
<dbReference type="Pfam" id="PF05147">
    <property type="entry name" value="LANC_like"/>
    <property type="match status" value="1"/>
</dbReference>
<accession>A0ABT7DZS1</accession>
<dbReference type="PRINTS" id="PR01955">
    <property type="entry name" value="LANCFRANKIA"/>
</dbReference>
<dbReference type="InterPro" id="IPR007822">
    <property type="entry name" value="LANC-like"/>
</dbReference>
<gene>
    <name evidence="2" type="ORF">PZA18_14780</name>
</gene>
<feature type="region of interest" description="Disordered" evidence="1">
    <location>
        <begin position="1"/>
        <end position="23"/>
    </location>
</feature>
<keyword evidence="3" id="KW-1185">Reference proteome</keyword>
<dbReference type="SMART" id="SM01260">
    <property type="entry name" value="LANC_like"/>
    <property type="match status" value="1"/>
</dbReference>
<proteinExistence type="predicted"/>
<dbReference type="PRINTS" id="PR01950">
    <property type="entry name" value="LANCSUPER"/>
</dbReference>
<name>A0ABT7DZS1_9NEIS</name>
<protein>
    <submittedName>
        <fullName evidence="2">Lanthionine synthetase LanC family protein</fullName>
    </submittedName>
</protein>
<dbReference type="RefSeq" id="WP_284101628.1">
    <property type="nucleotide sequence ID" value="NZ_JARRAF010000017.1"/>
</dbReference>
<evidence type="ECO:0000313" key="2">
    <source>
        <dbReference type="EMBL" id="MDK2125319.1"/>
    </source>
</evidence>
<organism evidence="2 3">
    <name type="scientific">Parachitinimonas caeni</name>
    <dbReference type="NCBI Taxonomy" id="3031301"/>
    <lineage>
        <taxon>Bacteria</taxon>
        <taxon>Pseudomonadati</taxon>
        <taxon>Pseudomonadota</taxon>
        <taxon>Betaproteobacteria</taxon>
        <taxon>Neisseriales</taxon>
        <taxon>Chitinibacteraceae</taxon>
        <taxon>Parachitinimonas</taxon>
    </lineage>
</organism>
<dbReference type="EMBL" id="JARRAF010000017">
    <property type="protein sequence ID" value="MDK2125319.1"/>
    <property type="molecule type" value="Genomic_DNA"/>
</dbReference>